<dbReference type="Pfam" id="PF17668">
    <property type="entry name" value="Acetyltransf_17"/>
    <property type="match status" value="1"/>
</dbReference>
<keyword evidence="3 4" id="KW-0012">Acyltransferase</keyword>
<dbReference type="Pfam" id="PF13527">
    <property type="entry name" value="Acetyltransf_9"/>
    <property type="match status" value="1"/>
</dbReference>
<feature type="binding site" evidence="4">
    <location>
        <begin position="83"/>
        <end position="85"/>
    </location>
    <ligand>
        <name>acetyl-CoA</name>
        <dbReference type="ChEBI" id="CHEBI:57288"/>
    </ligand>
</feature>
<comment type="similarity">
    <text evidence="1 4">Belongs to the acetyltransferase Eis family.</text>
</comment>
<dbReference type="HAMAP" id="MF_01812">
    <property type="entry name" value="Eis"/>
    <property type="match status" value="1"/>
</dbReference>
<protein>
    <submittedName>
        <fullName evidence="6">Acetyltransferase</fullName>
    </submittedName>
</protein>
<evidence type="ECO:0000256" key="4">
    <source>
        <dbReference type="HAMAP-Rule" id="MF_01812"/>
    </source>
</evidence>
<dbReference type="SUPFAM" id="SSF55718">
    <property type="entry name" value="SCP-like"/>
    <property type="match status" value="1"/>
</dbReference>
<dbReference type="GO" id="GO:0030649">
    <property type="term" value="P:aminoglycoside antibiotic catabolic process"/>
    <property type="evidence" value="ECO:0007669"/>
    <property type="project" value="TreeGrafter"/>
</dbReference>
<dbReference type="Pfam" id="PF13530">
    <property type="entry name" value="SCP2_2"/>
    <property type="match status" value="1"/>
</dbReference>
<dbReference type="InterPro" id="IPR000182">
    <property type="entry name" value="GNAT_dom"/>
</dbReference>
<evidence type="ECO:0000259" key="5">
    <source>
        <dbReference type="PROSITE" id="PS51186"/>
    </source>
</evidence>
<feature type="active site" description="Proton donor" evidence="4">
    <location>
        <position position="125"/>
    </location>
</feature>
<dbReference type="SUPFAM" id="SSF55729">
    <property type="entry name" value="Acyl-CoA N-acyltransferases (Nat)"/>
    <property type="match status" value="1"/>
</dbReference>
<feature type="binding site" evidence="4">
    <location>
        <begin position="120"/>
        <end position="121"/>
    </location>
    <ligand>
        <name>acetyl-CoA</name>
        <dbReference type="ChEBI" id="CHEBI:57288"/>
    </ligand>
</feature>
<dbReference type="InterPro" id="IPR041380">
    <property type="entry name" value="Acetyltransf_17"/>
</dbReference>
<evidence type="ECO:0000256" key="3">
    <source>
        <dbReference type="ARBA" id="ARBA00023315"/>
    </source>
</evidence>
<feature type="binding site" evidence="4">
    <location>
        <begin position="91"/>
        <end position="96"/>
    </location>
    <ligand>
        <name>acetyl-CoA</name>
        <dbReference type="ChEBI" id="CHEBI:57288"/>
    </ligand>
</feature>
<name>A0A927M088_9ACTN</name>
<sequence>MLDTESPIEAATPADLDAIGTLLRTLFHNEPDATFTEVHAGIAEPDRSLVVRSGGTVVAHAGAYTRKLTVPGGTLPAAHVTDVGVAPTHRRRGLLNRMMRRQLRDIQAAGQESIAVLWASEGPIYPRFGYGQATQQLPLEVDTAALRLVEPAEADPSGGPVPAVTLRVGDPLALRSVLAPLYERVRAGRPGWSDRTEPWWRYVLTDYPSRRSGGTERQAVIADTPTGPAGYALWRTRDEWDARGPRGMVMIDEVVVEDPVAYRALWRFLLGVDLTRTVIFHHAAVDEPLHHLVDEPRQLGARLNHGLWLRIVDLPAALAARSYATGVDVVLDVTDPLLPENAGRWRLTAASGTARCTRTDAPAELACDVRDLAAAYLGGSSLGTLAAAGLVREVRPGVLPRVSAAFGWHRAPSGLGTF</sequence>
<feature type="domain" description="N-acetyltransferase" evidence="5">
    <location>
        <begin position="6"/>
        <end position="153"/>
    </location>
</feature>
<keyword evidence="2 4" id="KW-0808">Transferase</keyword>
<keyword evidence="7" id="KW-1185">Reference proteome</keyword>
<dbReference type="CDD" id="cd04301">
    <property type="entry name" value="NAT_SF"/>
    <property type="match status" value="1"/>
</dbReference>
<comment type="caution">
    <text evidence="6">The sequence shown here is derived from an EMBL/GenBank/DDBJ whole genome shotgun (WGS) entry which is preliminary data.</text>
</comment>
<comment type="subunit">
    <text evidence="4">Homohexamer; trimer of dimers.</text>
</comment>
<dbReference type="RefSeq" id="WP_192764859.1">
    <property type="nucleotide sequence ID" value="NZ_JADBEB010000001.1"/>
</dbReference>
<evidence type="ECO:0000313" key="6">
    <source>
        <dbReference type="EMBL" id="MBE1484505.1"/>
    </source>
</evidence>
<dbReference type="InterPro" id="IPR016181">
    <property type="entry name" value="Acyl_CoA_acyltransferase"/>
</dbReference>
<dbReference type="InterPro" id="IPR051554">
    <property type="entry name" value="Acetyltransferase_Eis"/>
</dbReference>
<dbReference type="PANTHER" id="PTHR37817:SF1">
    <property type="entry name" value="N-ACETYLTRANSFERASE EIS"/>
    <property type="match status" value="1"/>
</dbReference>
<dbReference type="InterPro" id="IPR022902">
    <property type="entry name" value="NAcTrfase_Eis"/>
</dbReference>
<dbReference type="Gene3D" id="3.30.1050.10">
    <property type="entry name" value="SCP2 sterol-binding domain"/>
    <property type="match status" value="1"/>
</dbReference>
<gene>
    <name evidence="6" type="ORF">H4W31_000143</name>
</gene>
<dbReference type="GO" id="GO:0034069">
    <property type="term" value="F:aminoglycoside N-acetyltransferase activity"/>
    <property type="evidence" value="ECO:0007669"/>
    <property type="project" value="TreeGrafter"/>
</dbReference>
<dbReference type="PANTHER" id="PTHR37817">
    <property type="entry name" value="N-ACETYLTRANSFERASE EIS"/>
    <property type="match status" value="1"/>
</dbReference>
<dbReference type="InterPro" id="IPR025559">
    <property type="entry name" value="Eis_dom"/>
</dbReference>
<dbReference type="Gene3D" id="3.40.630.30">
    <property type="match status" value="2"/>
</dbReference>
<evidence type="ECO:0000256" key="1">
    <source>
        <dbReference type="ARBA" id="ARBA00009213"/>
    </source>
</evidence>
<evidence type="ECO:0000313" key="7">
    <source>
        <dbReference type="Proteomes" id="UP000649753"/>
    </source>
</evidence>
<dbReference type="PROSITE" id="PS51186">
    <property type="entry name" value="GNAT"/>
    <property type="match status" value="1"/>
</dbReference>
<proteinExistence type="inferred from homology"/>
<dbReference type="NCBIfam" id="NF002367">
    <property type="entry name" value="PRK01346.1-4"/>
    <property type="match status" value="1"/>
</dbReference>
<accession>A0A927M088</accession>
<dbReference type="InterPro" id="IPR036527">
    <property type="entry name" value="SCP2_sterol-bd_dom_sf"/>
</dbReference>
<dbReference type="Proteomes" id="UP000649753">
    <property type="component" value="Unassembled WGS sequence"/>
</dbReference>
<dbReference type="AlphaFoldDB" id="A0A927M088"/>
<evidence type="ECO:0000256" key="2">
    <source>
        <dbReference type="ARBA" id="ARBA00022679"/>
    </source>
</evidence>
<dbReference type="EMBL" id="JADBEB010000001">
    <property type="protein sequence ID" value="MBE1484505.1"/>
    <property type="molecule type" value="Genomic_DNA"/>
</dbReference>
<feature type="active site" description="Proton acceptor; via carboxylate" evidence="4">
    <location>
        <position position="418"/>
    </location>
</feature>
<reference evidence="6" key="1">
    <citation type="submission" date="2020-10" db="EMBL/GenBank/DDBJ databases">
        <title>Sequencing the genomes of 1000 actinobacteria strains.</title>
        <authorList>
            <person name="Klenk H.-P."/>
        </authorList>
    </citation>
    <scope>NUCLEOTIDE SEQUENCE</scope>
    <source>
        <strain evidence="6">DSM 46832</strain>
    </source>
</reference>
<organism evidence="6 7">
    <name type="scientific">Plantactinospora soyae</name>
    <dbReference type="NCBI Taxonomy" id="1544732"/>
    <lineage>
        <taxon>Bacteria</taxon>
        <taxon>Bacillati</taxon>
        <taxon>Actinomycetota</taxon>
        <taxon>Actinomycetes</taxon>
        <taxon>Micromonosporales</taxon>
        <taxon>Micromonosporaceae</taxon>
        <taxon>Plantactinospora</taxon>
    </lineage>
</organism>